<dbReference type="SUPFAM" id="SSF109854">
    <property type="entry name" value="DinB/YfiT-like putative metalloenzymes"/>
    <property type="match status" value="1"/>
</dbReference>
<name>A0A1I2G2S1_9SPHI</name>
<sequence>MQHNKVFDELKEITQTYNRFLEKIPVAAFQQTPAFGGWSYSEVYSHIFDSSILSIQAAASCKTNGELNKPTSFAVKLVLFFGSFPPAARYKVPKRLESRVHKISPEEASVLMHSFLVQLEKFAPVIQNAGSNLKVKHPRLGFLNATQWMRFTVVHLKHHMKQLRRIEKRS</sequence>
<reference evidence="2 3" key="1">
    <citation type="submission" date="2016-10" db="EMBL/GenBank/DDBJ databases">
        <authorList>
            <person name="de Groot N.N."/>
        </authorList>
    </citation>
    <scope>NUCLEOTIDE SEQUENCE [LARGE SCALE GENOMIC DNA]</scope>
    <source>
        <strain evidence="2 3">ATCC 51969</strain>
    </source>
</reference>
<dbReference type="STRING" id="34086.SAMN04488084_104244"/>
<evidence type="ECO:0000313" key="3">
    <source>
        <dbReference type="Proteomes" id="UP000183129"/>
    </source>
</evidence>
<accession>A0A1I2G2S1</accession>
<feature type="domain" description="DinB-like" evidence="1">
    <location>
        <begin position="10"/>
        <end position="163"/>
    </location>
</feature>
<dbReference type="Pfam" id="PF12867">
    <property type="entry name" value="DinB_2"/>
    <property type="match status" value="1"/>
</dbReference>
<dbReference type="InterPro" id="IPR024775">
    <property type="entry name" value="DinB-like"/>
</dbReference>
<protein>
    <submittedName>
        <fullName evidence="2">DinB superfamily protein</fullName>
    </submittedName>
</protein>
<organism evidence="2 3">
    <name type="scientific">Pedobacter antarcticus</name>
    <dbReference type="NCBI Taxonomy" id="34086"/>
    <lineage>
        <taxon>Bacteria</taxon>
        <taxon>Pseudomonadati</taxon>
        <taxon>Bacteroidota</taxon>
        <taxon>Sphingobacteriia</taxon>
        <taxon>Sphingobacteriales</taxon>
        <taxon>Sphingobacteriaceae</taxon>
        <taxon>Pedobacter</taxon>
    </lineage>
</organism>
<proteinExistence type="predicted"/>
<dbReference type="RefSeq" id="WP_074589666.1">
    <property type="nucleotide sequence ID" value="NZ_FNGZ01000004.1"/>
</dbReference>
<gene>
    <name evidence="2" type="ORF">SAMN03003324_02443</name>
</gene>
<dbReference type="EMBL" id="FONS01000005">
    <property type="protein sequence ID" value="SFF11260.1"/>
    <property type="molecule type" value="Genomic_DNA"/>
</dbReference>
<dbReference type="Proteomes" id="UP000183129">
    <property type="component" value="Unassembled WGS sequence"/>
</dbReference>
<evidence type="ECO:0000313" key="2">
    <source>
        <dbReference type="EMBL" id="SFF11260.1"/>
    </source>
</evidence>
<dbReference type="Gene3D" id="1.20.120.450">
    <property type="entry name" value="dinb family like domain"/>
    <property type="match status" value="1"/>
</dbReference>
<dbReference type="InterPro" id="IPR034660">
    <property type="entry name" value="DinB/YfiT-like"/>
</dbReference>
<evidence type="ECO:0000259" key="1">
    <source>
        <dbReference type="Pfam" id="PF12867"/>
    </source>
</evidence>
<dbReference type="AlphaFoldDB" id="A0A1I2G2S1"/>